<protein>
    <submittedName>
        <fullName evidence="1">Uncharacterized protein</fullName>
    </submittedName>
</protein>
<sequence length="96" mass="11317">MGNIKDKIETLEEEFRMLETMDYNITQRVSELEKKNIDLILNVKQDIEFLKAEDKLLNDKISDLNNIVDILQDKLHAIEIKPNLDLITETDEFLIK</sequence>
<dbReference type="Proteomes" id="UP000320887">
    <property type="component" value="Segment"/>
</dbReference>
<dbReference type="EMBL" id="MK570056">
    <property type="protein sequence ID" value="QDI74042.1"/>
    <property type="molecule type" value="Genomic_DNA"/>
</dbReference>
<proteinExistence type="predicted"/>
<evidence type="ECO:0000313" key="1">
    <source>
        <dbReference type="EMBL" id="QDI74042.1"/>
    </source>
</evidence>
<evidence type="ECO:0000313" key="2">
    <source>
        <dbReference type="Proteomes" id="UP000320887"/>
    </source>
</evidence>
<reference evidence="1 2" key="1">
    <citation type="submission" date="2019-02" db="EMBL/GenBank/DDBJ databases">
        <title>Spindle-shaped viruses infect a marine ammonia-oxidizing thaumarchaeon.</title>
        <authorList>
            <person name="Kim J.-G."/>
            <person name="Kim S.-J."/>
            <person name="Rhee S.-K."/>
        </authorList>
    </citation>
    <scope>NUCLEOTIDE SEQUENCE [LARGE SCALE GENOMIC DNA]</scope>
    <source>
        <strain evidence="1">NSV4</strain>
    </source>
</reference>
<accession>A0A514K4H2</accession>
<organism evidence="1 2">
    <name type="scientific">Nitrosopumilus spindle-shaped virus</name>
    <dbReference type="NCBI Taxonomy" id="2508184"/>
    <lineage>
        <taxon>Viruses</taxon>
        <taxon>Viruses incertae sedis</taxon>
        <taxon>Thaspiviridae</taxon>
        <taxon>Nitmarvirus</taxon>
        <taxon>Nitmarvirus maris</taxon>
        <taxon>Nitmarvirus NSV1</taxon>
    </lineage>
</organism>
<name>A0A514K4H2_9VIRU</name>